<dbReference type="InterPro" id="IPR023296">
    <property type="entry name" value="Glyco_hydro_beta-prop_sf"/>
</dbReference>
<dbReference type="AlphaFoldDB" id="A0AAD6IG65"/>
<sequence>MDGGPDFCATVSWDNPNDRYGSRYAIGWMNNWEYAGSLPYYGDFAGQGSMVREVKLKTINGSSTLISNPIEGYENIVAPPNSVSGQTITTDPASASLPNDLVGGAYMIGAMISKDDGTTASKSTFASKLTSLSARPSVTTSRIPMHF</sequence>
<feature type="domain" description="Glycosyl hydrolase family 32 N-terminal" evidence="5">
    <location>
        <begin position="1"/>
        <end position="69"/>
    </location>
</feature>
<keyword evidence="4" id="KW-0326">Glycosidase</keyword>
<dbReference type="Pfam" id="PF00251">
    <property type="entry name" value="Glyco_hydro_32N"/>
    <property type="match status" value="1"/>
</dbReference>
<dbReference type="GO" id="GO:0005737">
    <property type="term" value="C:cytoplasm"/>
    <property type="evidence" value="ECO:0007669"/>
    <property type="project" value="TreeGrafter"/>
</dbReference>
<keyword evidence="2" id="KW-0732">Signal</keyword>
<comment type="caution">
    <text evidence="6">The sequence shown here is derived from an EMBL/GenBank/DDBJ whole genome shotgun (WGS) entry which is preliminary data.</text>
</comment>
<evidence type="ECO:0000256" key="3">
    <source>
        <dbReference type="ARBA" id="ARBA00022801"/>
    </source>
</evidence>
<name>A0AAD6IG65_PENCN</name>
<dbReference type="Proteomes" id="UP001219568">
    <property type="component" value="Unassembled WGS sequence"/>
</dbReference>
<keyword evidence="7" id="KW-1185">Reference proteome</keyword>
<keyword evidence="3" id="KW-0378">Hydrolase</keyword>
<organism evidence="6 7">
    <name type="scientific">Penicillium canescens</name>
    <dbReference type="NCBI Taxonomy" id="5083"/>
    <lineage>
        <taxon>Eukaryota</taxon>
        <taxon>Fungi</taxon>
        <taxon>Dikarya</taxon>
        <taxon>Ascomycota</taxon>
        <taxon>Pezizomycotina</taxon>
        <taxon>Eurotiomycetes</taxon>
        <taxon>Eurotiomycetidae</taxon>
        <taxon>Eurotiales</taxon>
        <taxon>Aspergillaceae</taxon>
        <taxon>Penicillium</taxon>
    </lineage>
</organism>
<evidence type="ECO:0000313" key="6">
    <source>
        <dbReference type="EMBL" id="KAJ6047355.1"/>
    </source>
</evidence>
<reference evidence="6" key="1">
    <citation type="journal article" date="2023" name="IMA Fungus">
        <title>Comparative genomic study of the Penicillium genus elucidates a diverse pangenome and 15 lateral gene transfer events.</title>
        <authorList>
            <person name="Petersen C."/>
            <person name="Sorensen T."/>
            <person name="Nielsen M.R."/>
            <person name="Sondergaard T.E."/>
            <person name="Sorensen J.L."/>
            <person name="Fitzpatrick D.A."/>
            <person name="Frisvad J.C."/>
            <person name="Nielsen K.L."/>
        </authorList>
    </citation>
    <scope>NUCLEOTIDE SEQUENCE</scope>
    <source>
        <strain evidence="6">IBT 15450</strain>
    </source>
</reference>
<accession>A0AAD6IG65</accession>
<dbReference type="GO" id="GO:0005987">
    <property type="term" value="P:sucrose catabolic process"/>
    <property type="evidence" value="ECO:0007669"/>
    <property type="project" value="TreeGrafter"/>
</dbReference>
<comment type="similarity">
    <text evidence="1">Belongs to the glycosyl hydrolase 32 family.</text>
</comment>
<dbReference type="GO" id="GO:0004575">
    <property type="term" value="F:sucrose alpha-glucosidase activity"/>
    <property type="evidence" value="ECO:0007669"/>
    <property type="project" value="TreeGrafter"/>
</dbReference>
<dbReference type="SUPFAM" id="SSF75005">
    <property type="entry name" value="Arabinanase/levansucrase/invertase"/>
    <property type="match status" value="1"/>
</dbReference>
<dbReference type="PANTHER" id="PTHR42800">
    <property type="entry name" value="EXOINULINASE INUD (AFU_ORTHOLOGUE AFUA_5G00480)"/>
    <property type="match status" value="1"/>
</dbReference>
<reference evidence="6" key="2">
    <citation type="submission" date="2023-01" db="EMBL/GenBank/DDBJ databases">
        <authorList>
            <person name="Petersen C."/>
        </authorList>
    </citation>
    <scope>NUCLEOTIDE SEQUENCE</scope>
    <source>
        <strain evidence="6">IBT 15450</strain>
    </source>
</reference>
<proteinExistence type="inferred from homology"/>
<evidence type="ECO:0000256" key="4">
    <source>
        <dbReference type="ARBA" id="ARBA00023295"/>
    </source>
</evidence>
<dbReference type="EMBL" id="JAQJZL010000003">
    <property type="protein sequence ID" value="KAJ6047355.1"/>
    <property type="molecule type" value="Genomic_DNA"/>
</dbReference>
<dbReference type="InterPro" id="IPR013148">
    <property type="entry name" value="Glyco_hydro_32_N"/>
</dbReference>
<evidence type="ECO:0000313" key="7">
    <source>
        <dbReference type="Proteomes" id="UP001219568"/>
    </source>
</evidence>
<protein>
    <recommendedName>
        <fullName evidence="5">Glycosyl hydrolase family 32 N-terminal domain-containing protein</fullName>
    </recommendedName>
</protein>
<dbReference type="Gene3D" id="2.115.10.20">
    <property type="entry name" value="Glycosyl hydrolase domain, family 43"/>
    <property type="match status" value="1"/>
</dbReference>
<dbReference type="PANTHER" id="PTHR42800:SF1">
    <property type="entry name" value="EXOINULINASE INUD (AFU_ORTHOLOGUE AFUA_5G00480)"/>
    <property type="match status" value="1"/>
</dbReference>
<evidence type="ECO:0000256" key="1">
    <source>
        <dbReference type="ARBA" id="ARBA00009902"/>
    </source>
</evidence>
<gene>
    <name evidence="6" type="ORF">N7460_003502</name>
</gene>
<evidence type="ECO:0000256" key="2">
    <source>
        <dbReference type="ARBA" id="ARBA00022729"/>
    </source>
</evidence>
<evidence type="ECO:0000259" key="5">
    <source>
        <dbReference type="Pfam" id="PF00251"/>
    </source>
</evidence>